<dbReference type="EMBL" id="CCYA01000269">
    <property type="protein sequence ID" value="CEH18119.1"/>
    <property type="molecule type" value="Genomic_DNA"/>
</dbReference>
<evidence type="ECO:0000313" key="1">
    <source>
        <dbReference type="EMBL" id="CEH18119.1"/>
    </source>
</evidence>
<name>A0A0P1BMM3_9BASI</name>
<keyword evidence="2" id="KW-1185">Reference proteome</keyword>
<organism evidence="1 2">
    <name type="scientific">Ceraceosorus bombacis</name>
    <dbReference type="NCBI Taxonomy" id="401625"/>
    <lineage>
        <taxon>Eukaryota</taxon>
        <taxon>Fungi</taxon>
        <taxon>Dikarya</taxon>
        <taxon>Basidiomycota</taxon>
        <taxon>Ustilaginomycotina</taxon>
        <taxon>Exobasidiomycetes</taxon>
        <taxon>Ceraceosorales</taxon>
        <taxon>Ceraceosoraceae</taxon>
        <taxon>Ceraceosorus</taxon>
    </lineage>
</organism>
<sequence length="110" mass="12081">MDPQSECVATLLARADAPPCHPRRLHLQRPHPPTTRLCAVDLRCMFNSVHEPSEWRAQSTGRVRCAPPIVISPKPGLRNGTRASPPVDAVRAVSPAGGARCRRRHCSIHI</sequence>
<dbReference type="Proteomes" id="UP000054845">
    <property type="component" value="Unassembled WGS sequence"/>
</dbReference>
<protein>
    <submittedName>
        <fullName evidence="1">Uncharacterized protein</fullName>
    </submittedName>
</protein>
<evidence type="ECO:0000313" key="2">
    <source>
        <dbReference type="Proteomes" id="UP000054845"/>
    </source>
</evidence>
<accession>A0A0P1BMM3</accession>
<proteinExistence type="predicted"/>
<reference evidence="1 2" key="1">
    <citation type="submission" date="2014-09" db="EMBL/GenBank/DDBJ databases">
        <authorList>
            <person name="Magalhaes I.L.F."/>
            <person name="Oliveira U."/>
            <person name="Santos F.R."/>
            <person name="Vidigal T.H.D.A."/>
            <person name="Brescovit A.D."/>
            <person name="Santos A.J."/>
        </authorList>
    </citation>
    <scope>NUCLEOTIDE SEQUENCE [LARGE SCALE GENOMIC DNA]</scope>
</reference>
<dbReference type="AlphaFoldDB" id="A0A0P1BMM3"/>